<dbReference type="eggNOG" id="COG0810">
    <property type="taxonomic scope" value="Bacteria"/>
</dbReference>
<dbReference type="DNASU" id="3918309"/>
<sequence>MTKARKVLVSALCFTALIGEAAVGREQVVLKPSGQWNINYADESCQLARTFGVGDQKTLVQFERFGPENGFALMIVSPLLKFQENFRAVPNRMLHPTKRQYLDTVFQFLPGGEPYKQPGIPAMDAASRQPTLMAFLSLEGPRKDAAPTATGTASASEDRKLTNEERLALEKATNALLVEQPFNDPIRFELGSLAQPFATLAACTDDLVRSWGLQTDPEHAAVNPPKPIGSPSEWFDDKKLAERVWSKRENAIIYFRMIVSDKGAPESCVIQDSSQTTELRDLSCRALMGKARFTPGTNAAGQSVRSVYRGAVRYFTSRN</sequence>
<dbReference type="STRING" id="279238.Saro_0458"/>
<gene>
    <name evidence="3" type="ordered locus">Saro_0458</name>
</gene>
<keyword evidence="4" id="KW-1185">Reference proteome</keyword>
<dbReference type="EMBL" id="CP000248">
    <property type="protein sequence ID" value="ABD24906.1"/>
    <property type="molecule type" value="Genomic_DNA"/>
</dbReference>
<name>Q2GB67_NOVAD</name>
<feature type="chain" id="PRO_5004207798" description="TonB C-terminal domain-containing protein" evidence="2">
    <location>
        <begin position="22"/>
        <end position="319"/>
    </location>
</feature>
<evidence type="ECO:0000313" key="3">
    <source>
        <dbReference type="EMBL" id="ABD24906.1"/>
    </source>
</evidence>
<feature type="compositionally biased region" description="Low complexity" evidence="1">
    <location>
        <begin position="146"/>
        <end position="155"/>
    </location>
</feature>
<dbReference type="RefSeq" id="WP_011444120.1">
    <property type="nucleotide sequence ID" value="NC_007794.1"/>
</dbReference>
<accession>Q2GB67</accession>
<feature type="region of interest" description="Disordered" evidence="1">
    <location>
        <begin position="140"/>
        <end position="161"/>
    </location>
</feature>
<protein>
    <recommendedName>
        <fullName evidence="5">TonB C-terminal domain-containing protein</fullName>
    </recommendedName>
</protein>
<evidence type="ECO:0008006" key="5">
    <source>
        <dbReference type="Google" id="ProtNLM"/>
    </source>
</evidence>
<organism evidence="3 4">
    <name type="scientific">Novosphingobium aromaticivorans (strain ATCC 700278 / DSM 12444 / CCUG 56034 / CIP 105152 / NBRC 16084 / F199)</name>
    <dbReference type="NCBI Taxonomy" id="279238"/>
    <lineage>
        <taxon>Bacteria</taxon>
        <taxon>Pseudomonadati</taxon>
        <taxon>Pseudomonadota</taxon>
        <taxon>Alphaproteobacteria</taxon>
        <taxon>Sphingomonadales</taxon>
        <taxon>Sphingomonadaceae</taxon>
        <taxon>Novosphingobium</taxon>
    </lineage>
</organism>
<keyword evidence="2" id="KW-0732">Signal</keyword>
<dbReference type="KEGG" id="nar:Saro_0458"/>
<evidence type="ECO:0000313" key="4">
    <source>
        <dbReference type="Proteomes" id="UP000009134"/>
    </source>
</evidence>
<proteinExistence type="predicted"/>
<dbReference type="AlphaFoldDB" id="Q2GB67"/>
<dbReference type="HOGENOM" id="CLU_1007984_0_0_5"/>
<reference evidence="4" key="1">
    <citation type="submission" date="2006-01" db="EMBL/GenBank/DDBJ databases">
        <title>Complete sequence of Novosphingobium aromaticivorans DSM 12444.</title>
        <authorList>
            <consortium name="US DOE Joint Genome Institute"/>
            <person name="Copeland A."/>
            <person name="Lucas S."/>
            <person name="Lapidus A."/>
            <person name="Barry K."/>
            <person name="Detter J.C."/>
            <person name="Glavina T."/>
            <person name="Hammon N."/>
            <person name="Israni S."/>
            <person name="Pitluck S."/>
            <person name="Chain P."/>
            <person name="Malfatti S."/>
            <person name="Shin M."/>
            <person name="Vergez L."/>
            <person name="Schmutz J."/>
            <person name="Larimer F."/>
            <person name="Land M."/>
            <person name="Kyrpides N."/>
            <person name="Ivanova N."/>
            <person name="Fredrickson J."/>
            <person name="Balkwill D."/>
            <person name="Romine M.F."/>
            <person name="Richardson P."/>
        </authorList>
    </citation>
    <scope>NUCLEOTIDE SEQUENCE [LARGE SCALE GENOMIC DNA]</scope>
    <source>
        <strain evidence="4">ATCC 700278 / DSM 12444 / CCUG 56034 / CIP 105152 / NBRC 16084 / F199</strain>
    </source>
</reference>
<evidence type="ECO:0000256" key="2">
    <source>
        <dbReference type="SAM" id="SignalP"/>
    </source>
</evidence>
<evidence type="ECO:0000256" key="1">
    <source>
        <dbReference type="SAM" id="MobiDB-lite"/>
    </source>
</evidence>
<feature type="signal peptide" evidence="2">
    <location>
        <begin position="1"/>
        <end position="21"/>
    </location>
</feature>
<dbReference type="Proteomes" id="UP000009134">
    <property type="component" value="Chromosome"/>
</dbReference>